<protein>
    <submittedName>
        <fullName evidence="1">Uncharacterized protein</fullName>
    </submittedName>
</protein>
<gene>
    <name evidence="1" type="ORF">N24_1328</name>
</gene>
<name>A0A160PT13_9CORY</name>
<accession>A0A160PT13</accession>
<proteinExistence type="predicted"/>
<dbReference type="AlphaFoldDB" id="A0A160PT13"/>
<evidence type="ECO:0000313" key="2">
    <source>
        <dbReference type="Proteomes" id="UP000218244"/>
    </source>
</evidence>
<sequence>MNEDEEVTDVLKNKRRGIAEILAKYWQTSGEFSPGNPHKLPPFALKMDVVTHITPPDRTRSHAIFIKVLAHCTECPRSTWIKEEFTC</sequence>
<dbReference type="KEGG" id="csur:N24_1328"/>
<dbReference type="Proteomes" id="UP000218244">
    <property type="component" value="Chromosome"/>
</dbReference>
<evidence type="ECO:0000313" key="1">
    <source>
        <dbReference type="EMBL" id="BAU95590.1"/>
    </source>
</evidence>
<reference evidence="1 2" key="1">
    <citation type="submission" date="2016-02" db="EMBL/GenBank/DDBJ databases">
        <title>Corynebacterium glutamicum N24 whole genome sequencing project.</title>
        <authorList>
            <person name="Matsutani M."/>
            <person name="Nangtapong N."/>
            <person name="Yakushi T."/>
            <person name="Matsushita K."/>
        </authorList>
    </citation>
    <scope>NUCLEOTIDE SEQUENCE [LARGE SCALE GENOMIC DNA]</scope>
    <source>
        <strain evidence="1 2">N24</strain>
    </source>
</reference>
<dbReference type="EMBL" id="AP017369">
    <property type="protein sequence ID" value="BAU95590.1"/>
    <property type="molecule type" value="Genomic_DNA"/>
</dbReference>
<organism evidence="1 2">
    <name type="scientific">Corynebacterium suranareeae</name>
    <dbReference type="NCBI Taxonomy" id="2506452"/>
    <lineage>
        <taxon>Bacteria</taxon>
        <taxon>Bacillati</taxon>
        <taxon>Actinomycetota</taxon>
        <taxon>Actinomycetes</taxon>
        <taxon>Mycobacteriales</taxon>
        <taxon>Corynebacteriaceae</taxon>
        <taxon>Corynebacterium</taxon>
    </lineage>
</organism>
<keyword evidence="2" id="KW-1185">Reference proteome</keyword>